<dbReference type="GO" id="GO:0008270">
    <property type="term" value="F:zinc ion binding"/>
    <property type="evidence" value="ECO:0007669"/>
    <property type="project" value="InterPro"/>
</dbReference>
<evidence type="ECO:0000256" key="5">
    <source>
        <dbReference type="ARBA" id="ARBA00023242"/>
    </source>
</evidence>
<dbReference type="InterPro" id="IPR036864">
    <property type="entry name" value="Zn2-C6_fun-type_DNA-bd_sf"/>
</dbReference>
<sequence>MNRDRSSSPSIPAPYGKACATCAQSKCKCFIRRAGGPCERCRRLKKECRPPAAVRHRSPRKPAVSRTARLEEKLDSLVSLIKAGSRSNEVISSALTAAIENSTPYDTVLNVPVLTPVSTDDSMGSAYSLAVHTGLRDNSTKPSLVQAEEYLRSFQINNLQYFPFMYIPPTTSAQQLQQEKPFLWLCIMAVSSKSTSQQQALGSEIRHAVAHEVVVQLSRNLEFLLGILIFIAWSHYQVNSKPFLSVFTQLAASLVYDLGLNMPVPKDIQIIPCLKERFMKPTTPRTMEERRAVLGCFLITSIISSFLQKMDPLRWTPHMDECLQFIDEAKDCHNDAILVQLVRLQLIVEKVGGRPVDEAAMESFEQITEALPFQSQLHDIKVQLISEPKPSAVLLLHLYSIELDMAISPSFLYTNQLTFQQRTCLGAALESIKSWLEVFFTIAPADYVGISFPITTQLVRCLLTLSRLTTLETLSWDEHCVWKKSDALSVLDRVINNMEQVEIVAHLDNGGSPGADVFASTARMFRSLRSGWEASLATDEMSSVPLEQNIEDPFPADVLGVDSFDNDWLMDLLLSPNYYTT</sequence>
<dbReference type="PANTHER" id="PTHR31845">
    <property type="entry name" value="FINGER DOMAIN PROTEIN, PUTATIVE-RELATED"/>
    <property type="match status" value="1"/>
</dbReference>
<keyword evidence="4" id="KW-0804">Transcription</keyword>
<dbReference type="GO" id="GO:0000981">
    <property type="term" value="F:DNA-binding transcription factor activity, RNA polymerase II-specific"/>
    <property type="evidence" value="ECO:0007669"/>
    <property type="project" value="InterPro"/>
</dbReference>
<name>A0A2J6RWG2_HYAVF</name>
<dbReference type="CDD" id="cd00067">
    <property type="entry name" value="GAL4"/>
    <property type="match status" value="1"/>
</dbReference>
<accession>A0A2J6RWG2</accession>
<dbReference type="InterPro" id="IPR051089">
    <property type="entry name" value="prtT"/>
</dbReference>
<dbReference type="PROSITE" id="PS00463">
    <property type="entry name" value="ZN2_CY6_FUNGAL_1"/>
    <property type="match status" value="1"/>
</dbReference>
<dbReference type="STRING" id="1149755.A0A2J6RWG2"/>
<evidence type="ECO:0000259" key="6">
    <source>
        <dbReference type="PROSITE" id="PS00463"/>
    </source>
</evidence>
<dbReference type="PANTHER" id="PTHR31845:SF32">
    <property type="entry name" value="MISCELLANEOUS ZN(II)2CYS6 TRANSCRIPTION FACTOR (EUROFUNG)-RELATED"/>
    <property type="match status" value="1"/>
</dbReference>
<gene>
    <name evidence="7" type="ORF">L207DRAFT_486635</name>
</gene>
<keyword evidence="8" id="KW-1185">Reference proteome</keyword>
<evidence type="ECO:0000256" key="4">
    <source>
        <dbReference type="ARBA" id="ARBA00023163"/>
    </source>
</evidence>
<dbReference type="EMBL" id="KZ613943">
    <property type="protein sequence ID" value="PMD42861.1"/>
    <property type="molecule type" value="Genomic_DNA"/>
</dbReference>
<feature type="domain" description="Zn(2)-C6 fungal-type" evidence="6">
    <location>
        <begin position="18"/>
        <end position="48"/>
    </location>
</feature>
<keyword evidence="3" id="KW-0238">DNA-binding</keyword>
<dbReference type="GO" id="GO:0000976">
    <property type="term" value="F:transcription cis-regulatory region binding"/>
    <property type="evidence" value="ECO:0007669"/>
    <property type="project" value="TreeGrafter"/>
</dbReference>
<protein>
    <recommendedName>
        <fullName evidence="6">Zn(2)-C6 fungal-type domain-containing protein</fullName>
    </recommendedName>
</protein>
<dbReference type="OrthoDB" id="1600564at2759"/>
<proteinExistence type="predicted"/>
<keyword evidence="2" id="KW-0805">Transcription regulation</keyword>
<comment type="subcellular location">
    <subcellularLocation>
        <location evidence="1">Nucleus</location>
    </subcellularLocation>
</comment>
<evidence type="ECO:0000256" key="2">
    <source>
        <dbReference type="ARBA" id="ARBA00023015"/>
    </source>
</evidence>
<dbReference type="Proteomes" id="UP000235786">
    <property type="component" value="Unassembled WGS sequence"/>
</dbReference>
<dbReference type="AlphaFoldDB" id="A0A2J6RWG2"/>
<dbReference type="GO" id="GO:0005634">
    <property type="term" value="C:nucleus"/>
    <property type="evidence" value="ECO:0007669"/>
    <property type="project" value="UniProtKB-SubCell"/>
</dbReference>
<organism evidence="7 8">
    <name type="scientific">Hyaloscypha variabilis (strain UAMH 11265 / GT02V1 / F)</name>
    <name type="common">Meliniomyces variabilis</name>
    <dbReference type="NCBI Taxonomy" id="1149755"/>
    <lineage>
        <taxon>Eukaryota</taxon>
        <taxon>Fungi</taxon>
        <taxon>Dikarya</taxon>
        <taxon>Ascomycota</taxon>
        <taxon>Pezizomycotina</taxon>
        <taxon>Leotiomycetes</taxon>
        <taxon>Helotiales</taxon>
        <taxon>Hyaloscyphaceae</taxon>
        <taxon>Hyaloscypha</taxon>
        <taxon>Hyaloscypha variabilis</taxon>
    </lineage>
</organism>
<evidence type="ECO:0000256" key="3">
    <source>
        <dbReference type="ARBA" id="ARBA00023125"/>
    </source>
</evidence>
<dbReference type="Gene3D" id="4.10.240.10">
    <property type="entry name" value="Zn(2)-C6 fungal-type DNA-binding domain"/>
    <property type="match status" value="1"/>
</dbReference>
<evidence type="ECO:0000313" key="7">
    <source>
        <dbReference type="EMBL" id="PMD42861.1"/>
    </source>
</evidence>
<evidence type="ECO:0000256" key="1">
    <source>
        <dbReference type="ARBA" id="ARBA00004123"/>
    </source>
</evidence>
<evidence type="ECO:0000313" key="8">
    <source>
        <dbReference type="Proteomes" id="UP000235786"/>
    </source>
</evidence>
<reference evidence="7 8" key="1">
    <citation type="submission" date="2016-04" db="EMBL/GenBank/DDBJ databases">
        <title>A degradative enzymes factory behind the ericoid mycorrhizal symbiosis.</title>
        <authorList>
            <consortium name="DOE Joint Genome Institute"/>
            <person name="Martino E."/>
            <person name="Morin E."/>
            <person name="Grelet G."/>
            <person name="Kuo A."/>
            <person name="Kohler A."/>
            <person name="Daghino S."/>
            <person name="Barry K."/>
            <person name="Choi C."/>
            <person name="Cichocki N."/>
            <person name="Clum A."/>
            <person name="Copeland A."/>
            <person name="Hainaut M."/>
            <person name="Haridas S."/>
            <person name="Labutti K."/>
            <person name="Lindquist E."/>
            <person name="Lipzen A."/>
            <person name="Khouja H.-R."/>
            <person name="Murat C."/>
            <person name="Ohm R."/>
            <person name="Olson A."/>
            <person name="Spatafora J."/>
            <person name="Veneault-Fourrey C."/>
            <person name="Henrissat B."/>
            <person name="Grigoriev I."/>
            <person name="Martin F."/>
            <person name="Perotto S."/>
        </authorList>
    </citation>
    <scope>NUCLEOTIDE SEQUENCE [LARGE SCALE GENOMIC DNA]</scope>
    <source>
        <strain evidence="7 8">F</strain>
    </source>
</reference>
<keyword evidence="5" id="KW-0539">Nucleus</keyword>
<dbReference type="InterPro" id="IPR001138">
    <property type="entry name" value="Zn2Cys6_DnaBD"/>
</dbReference>